<proteinExistence type="predicted"/>
<comment type="caution">
    <text evidence="3">The sequence shown here is derived from an EMBL/GenBank/DDBJ whole genome shotgun (WGS) entry which is preliminary data.</text>
</comment>
<dbReference type="Gene3D" id="1.20.58.390">
    <property type="entry name" value="Neurotransmitter-gated ion-channel transmembrane domain"/>
    <property type="match status" value="1"/>
</dbReference>
<organism evidence="3 4">
    <name type="scientific">Brachionus plicatilis</name>
    <name type="common">Marine rotifer</name>
    <name type="synonym">Brachionus muelleri</name>
    <dbReference type="NCBI Taxonomy" id="10195"/>
    <lineage>
        <taxon>Eukaryota</taxon>
        <taxon>Metazoa</taxon>
        <taxon>Spiralia</taxon>
        <taxon>Gnathifera</taxon>
        <taxon>Rotifera</taxon>
        <taxon>Eurotatoria</taxon>
        <taxon>Monogononta</taxon>
        <taxon>Pseudotrocha</taxon>
        <taxon>Ploima</taxon>
        <taxon>Brachionidae</taxon>
        <taxon>Brachionus</taxon>
    </lineage>
</organism>
<dbReference type="GO" id="GO:0005230">
    <property type="term" value="F:extracellular ligand-gated monoatomic ion channel activity"/>
    <property type="evidence" value="ECO:0007669"/>
    <property type="project" value="InterPro"/>
</dbReference>
<gene>
    <name evidence="3" type="ORF">BpHYR1_026814</name>
</gene>
<feature type="transmembrane region" description="Helical" evidence="2">
    <location>
        <begin position="276"/>
        <end position="298"/>
    </location>
</feature>
<dbReference type="InterPro" id="IPR038050">
    <property type="entry name" value="Neuro_actylchol_rec"/>
</dbReference>
<evidence type="ECO:0000313" key="3">
    <source>
        <dbReference type="EMBL" id="RNA08911.1"/>
    </source>
</evidence>
<keyword evidence="4" id="KW-1185">Reference proteome</keyword>
<reference evidence="3 4" key="1">
    <citation type="journal article" date="2018" name="Sci. Rep.">
        <title>Genomic signatures of local adaptation to the degree of environmental predictability in rotifers.</title>
        <authorList>
            <person name="Franch-Gras L."/>
            <person name="Hahn C."/>
            <person name="Garcia-Roger E.M."/>
            <person name="Carmona M.J."/>
            <person name="Serra M."/>
            <person name="Gomez A."/>
        </authorList>
    </citation>
    <scope>NUCLEOTIDE SEQUENCE [LARGE SCALE GENOMIC DNA]</scope>
    <source>
        <strain evidence="3">HYR1</strain>
    </source>
</reference>
<dbReference type="SUPFAM" id="SSF90112">
    <property type="entry name" value="Neurotransmitter-gated ion-channel transmembrane pore"/>
    <property type="match status" value="1"/>
</dbReference>
<feature type="transmembrane region" description="Helical" evidence="2">
    <location>
        <begin position="237"/>
        <end position="256"/>
    </location>
</feature>
<dbReference type="InterPro" id="IPR036734">
    <property type="entry name" value="Neur_chan_lig-bd_sf"/>
</dbReference>
<dbReference type="EMBL" id="REGN01006595">
    <property type="protein sequence ID" value="RNA08911.1"/>
    <property type="molecule type" value="Genomic_DNA"/>
</dbReference>
<dbReference type="Gene3D" id="2.70.170.10">
    <property type="entry name" value="Neurotransmitter-gated ion-channel ligand-binding domain"/>
    <property type="match status" value="1"/>
</dbReference>
<keyword evidence="3" id="KW-0675">Receptor</keyword>
<dbReference type="AlphaFoldDB" id="A0A3M7QD39"/>
<sequence>MNRKPHQVETRVIFLRIGDIETVNEKFFAEILVESRWEESKLSSEFDKSYLFNEEKELASAKKYWNPNIYIENALNDVKKTVSYKIMKRFCAKHDEPEDSNLKFWLYECQQIKGHFFQKLKLKYFPLDVQDLSIMVTTFKSNKEVELVKNKEKASVIGSSMTIDKNIWHLHPNVDVKGNSDLIADKNILIDQNQIHEDTSLSIHSLIKFPFIMFQCKVSRRGAAIFAVFAVNPNQPYYRLPISATLLLTSITFRWSYSSRCLPTVNYFTSLDSYSIKSIVLIFLCLIWHVNLSLLFWLRSAFKIRKSIRSSEKSLFANLKSRFSQSDDMLRYNMSLQLDDMQARNSIFSVVNNIDLMSTLNENNNILRRYSQAVPFKGSIPE</sequence>
<comment type="subcellular location">
    <subcellularLocation>
        <location evidence="1">Membrane</location>
        <topology evidence="1">Multi-pass membrane protein</topology>
    </subcellularLocation>
</comment>
<keyword evidence="2" id="KW-0472">Membrane</keyword>
<keyword evidence="2" id="KW-0812">Transmembrane</keyword>
<accession>A0A3M7QD39</accession>
<evidence type="ECO:0000256" key="2">
    <source>
        <dbReference type="SAM" id="Phobius"/>
    </source>
</evidence>
<dbReference type="GO" id="GO:0016020">
    <property type="term" value="C:membrane"/>
    <property type="evidence" value="ECO:0007669"/>
    <property type="project" value="UniProtKB-SubCell"/>
</dbReference>
<dbReference type="STRING" id="10195.A0A3M7QD39"/>
<dbReference type="OrthoDB" id="5975154at2759"/>
<name>A0A3M7QD39_BRAPC</name>
<evidence type="ECO:0000256" key="1">
    <source>
        <dbReference type="ARBA" id="ARBA00004141"/>
    </source>
</evidence>
<keyword evidence="2" id="KW-1133">Transmembrane helix</keyword>
<protein>
    <submittedName>
        <fullName evidence="3">Gamma aminobutyric acid receptor subunit</fullName>
    </submittedName>
</protein>
<dbReference type="InterPro" id="IPR036719">
    <property type="entry name" value="Neuro-gated_channel_TM_sf"/>
</dbReference>
<dbReference type="Proteomes" id="UP000276133">
    <property type="component" value="Unassembled WGS sequence"/>
</dbReference>
<evidence type="ECO:0000313" key="4">
    <source>
        <dbReference type="Proteomes" id="UP000276133"/>
    </source>
</evidence>